<feature type="domain" description="Ubiquitin-like" evidence="1">
    <location>
        <begin position="70"/>
        <end position="145"/>
    </location>
</feature>
<dbReference type="PANTHER" id="PTHR10562">
    <property type="entry name" value="SMALL UBIQUITIN-RELATED MODIFIER"/>
    <property type="match status" value="1"/>
</dbReference>
<name>A0ABR2Z3Z3_9CHLO</name>
<dbReference type="Gene3D" id="3.10.20.90">
    <property type="entry name" value="Phosphatidylinositol 3-kinase Catalytic Subunit, Chain A, domain 1"/>
    <property type="match status" value="1"/>
</dbReference>
<dbReference type="EMBL" id="JALJOT010000001">
    <property type="protein sequence ID" value="KAK9918913.1"/>
    <property type="molecule type" value="Genomic_DNA"/>
</dbReference>
<sequence>MDGVIICVSGRGNGKFAYAETTFIYPDLDAAALDVIPALLPLRTSSFPKTKIMADQGAETKPKVENGSVINLVVKDQNDTEVHFKVKTHTKFQKIMEAYASKRSVDVAAIRFLYDGQRLDKNSTPGDHSMEDNDVIDCVLEQIGGQ</sequence>
<evidence type="ECO:0000313" key="3">
    <source>
        <dbReference type="Proteomes" id="UP001491310"/>
    </source>
</evidence>
<evidence type="ECO:0000259" key="1">
    <source>
        <dbReference type="PROSITE" id="PS50053"/>
    </source>
</evidence>
<reference evidence="2 3" key="1">
    <citation type="journal article" date="2024" name="Nat. Commun.">
        <title>Phylogenomics reveals the evolutionary origins of lichenization in chlorophyte algae.</title>
        <authorList>
            <person name="Puginier C."/>
            <person name="Libourel C."/>
            <person name="Otte J."/>
            <person name="Skaloud P."/>
            <person name="Haon M."/>
            <person name="Grisel S."/>
            <person name="Petersen M."/>
            <person name="Berrin J.G."/>
            <person name="Delaux P.M."/>
            <person name="Dal Grande F."/>
            <person name="Keller J."/>
        </authorList>
    </citation>
    <scope>NUCLEOTIDE SEQUENCE [LARGE SCALE GENOMIC DNA]</scope>
    <source>
        <strain evidence="2 3">SAG 216-7</strain>
    </source>
</reference>
<dbReference type="SUPFAM" id="SSF54236">
    <property type="entry name" value="Ubiquitin-like"/>
    <property type="match status" value="1"/>
</dbReference>
<dbReference type="SMART" id="SM00213">
    <property type="entry name" value="UBQ"/>
    <property type="match status" value="1"/>
</dbReference>
<dbReference type="PROSITE" id="PS50053">
    <property type="entry name" value="UBIQUITIN_2"/>
    <property type="match status" value="1"/>
</dbReference>
<organism evidence="2 3">
    <name type="scientific">Coccomyxa subellipsoidea</name>
    <dbReference type="NCBI Taxonomy" id="248742"/>
    <lineage>
        <taxon>Eukaryota</taxon>
        <taxon>Viridiplantae</taxon>
        <taxon>Chlorophyta</taxon>
        <taxon>core chlorophytes</taxon>
        <taxon>Trebouxiophyceae</taxon>
        <taxon>Trebouxiophyceae incertae sedis</taxon>
        <taxon>Coccomyxaceae</taxon>
        <taxon>Coccomyxa</taxon>
    </lineage>
</organism>
<dbReference type="InterPro" id="IPR029071">
    <property type="entry name" value="Ubiquitin-like_domsf"/>
</dbReference>
<evidence type="ECO:0000313" key="2">
    <source>
        <dbReference type="EMBL" id="KAK9918913.1"/>
    </source>
</evidence>
<protein>
    <recommendedName>
        <fullName evidence="1">Ubiquitin-like domain-containing protein</fullName>
    </recommendedName>
</protein>
<dbReference type="Proteomes" id="UP001491310">
    <property type="component" value="Unassembled WGS sequence"/>
</dbReference>
<dbReference type="InterPro" id="IPR022617">
    <property type="entry name" value="Rad60/SUMO-like_dom"/>
</dbReference>
<accession>A0ABR2Z3Z3</accession>
<comment type="caution">
    <text evidence="2">The sequence shown here is derived from an EMBL/GenBank/DDBJ whole genome shotgun (WGS) entry which is preliminary data.</text>
</comment>
<gene>
    <name evidence="2" type="ORF">WJX75_008008</name>
</gene>
<keyword evidence="3" id="KW-1185">Reference proteome</keyword>
<dbReference type="Pfam" id="PF11976">
    <property type="entry name" value="Rad60-SLD"/>
    <property type="match status" value="1"/>
</dbReference>
<proteinExistence type="predicted"/>
<dbReference type="InterPro" id="IPR000626">
    <property type="entry name" value="Ubiquitin-like_dom"/>
</dbReference>